<feature type="domain" description="DRBM" evidence="5">
    <location>
        <begin position="49"/>
        <end position="118"/>
    </location>
</feature>
<reference evidence="6" key="1">
    <citation type="submission" date="2022-12" db="EMBL/GenBank/DDBJ databases">
        <title>Draft genome assemblies for two species of Escallonia (Escalloniales).</title>
        <authorList>
            <person name="Chanderbali A."/>
            <person name="Dervinis C."/>
            <person name="Anghel I."/>
            <person name="Soltis D."/>
            <person name="Soltis P."/>
            <person name="Zapata F."/>
        </authorList>
    </citation>
    <scope>NUCLEOTIDE SEQUENCE</scope>
    <source>
        <strain evidence="6">UCBG64.0493</strain>
        <tissue evidence="6">Leaf</tissue>
    </source>
</reference>
<dbReference type="InterPro" id="IPR014720">
    <property type="entry name" value="dsRBD_dom"/>
</dbReference>
<dbReference type="CDD" id="cd19908">
    <property type="entry name" value="DSRM_AtDRB-like_rpt2"/>
    <property type="match status" value="1"/>
</dbReference>
<evidence type="ECO:0000313" key="7">
    <source>
        <dbReference type="Proteomes" id="UP001188597"/>
    </source>
</evidence>
<evidence type="ECO:0000256" key="3">
    <source>
        <dbReference type="PROSITE-ProRule" id="PRU00266"/>
    </source>
</evidence>
<dbReference type="FunFam" id="3.30.160.20:FF:000036">
    <property type="entry name" value="Double-stranded RNA-binding protein 2"/>
    <property type="match status" value="2"/>
</dbReference>
<dbReference type="AlphaFoldDB" id="A0AA88WYI6"/>
<evidence type="ECO:0000256" key="1">
    <source>
        <dbReference type="ARBA" id="ARBA00022737"/>
    </source>
</evidence>
<name>A0AA88WYI6_9ASTE</name>
<dbReference type="Proteomes" id="UP001188597">
    <property type="component" value="Unassembled WGS sequence"/>
</dbReference>
<evidence type="ECO:0000256" key="2">
    <source>
        <dbReference type="ARBA" id="ARBA00022884"/>
    </source>
</evidence>
<proteinExistence type="predicted"/>
<dbReference type="GO" id="GO:0003725">
    <property type="term" value="F:double-stranded RNA binding"/>
    <property type="evidence" value="ECO:0007669"/>
    <property type="project" value="InterPro"/>
</dbReference>
<sequence length="536" mass="58710">MDYRAFLVREPVGQPQVCRRLENLNDGKNTNPTAHHKQKTGDQTCGSDMYKNQLQELAQRSCFNLPSYACTRGGPDHAPRFKASVNFNGEIFDSPSYCTTLRQAEHAAAEVALNVLSTRGPSRSLTARVLDETGVYKNLLQETAHRAGLKLPVYTTVRSGPGHVPVFTCTVELAGMNFIGEPAKTKKQAEKNAAIAAWSSLKRIPNLGSFSRTSKKVDNTEEQEHINVARVLSNYGRKVETKLPVRRTYQSQAGRRILGIDRGIASSSSVQYQQMKLMDLLLDSTTEGLTQKQNSFVSLLPPPPPRTTSKILPPPSSSLHPSTTRLAPVQVVSKLQFAMQEVPAPLNEHQRDEDEWLYGKPEVMMPIENEGPSNLSSSIDYGANYMYRHFAVPNTGKQNMAIADHTISNEKVPVRTRLLGLPTPSQMAIPSNNVHTNCSPIGRTTDIGGYHPQCIAPAVQIRSVVPVCAAPPLPSRTPLPSNLSPSSMKEAALPPSAASMSKHAAGAEVLQANPKSNRLQSYSTQLKSMFNTKLQL</sequence>
<comment type="caution">
    <text evidence="6">The sequence shown here is derived from an EMBL/GenBank/DDBJ whole genome shotgun (WGS) entry which is preliminary data.</text>
</comment>
<dbReference type="CDD" id="cd19907">
    <property type="entry name" value="DSRM_AtDRB-like_rpt1"/>
    <property type="match status" value="1"/>
</dbReference>
<gene>
    <name evidence="6" type="ORF">RJ639_030000</name>
</gene>
<dbReference type="Gene3D" id="3.30.160.20">
    <property type="match status" value="2"/>
</dbReference>
<dbReference type="SMART" id="SM00358">
    <property type="entry name" value="DSRM"/>
    <property type="match status" value="2"/>
</dbReference>
<organism evidence="6 7">
    <name type="scientific">Escallonia herrerae</name>
    <dbReference type="NCBI Taxonomy" id="1293975"/>
    <lineage>
        <taxon>Eukaryota</taxon>
        <taxon>Viridiplantae</taxon>
        <taxon>Streptophyta</taxon>
        <taxon>Embryophyta</taxon>
        <taxon>Tracheophyta</taxon>
        <taxon>Spermatophyta</taxon>
        <taxon>Magnoliopsida</taxon>
        <taxon>eudicotyledons</taxon>
        <taxon>Gunneridae</taxon>
        <taxon>Pentapetalae</taxon>
        <taxon>asterids</taxon>
        <taxon>campanulids</taxon>
        <taxon>Escalloniales</taxon>
        <taxon>Escalloniaceae</taxon>
        <taxon>Escallonia</taxon>
    </lineage>
</organism>
<evidence type="ECO:0000313" key="6">
    <source>
        <dbReference type="EMBL" id="KAK3036401.1"/>
    </source>
</evidence>
<accession>A0AA88WYI6</accession>
<keyword evidence="7" id="KW-1185">Reference proteome</keyword>
<dbReference type="PROSITE" id="PS50137">
    <property type="entry name" value="DS_RBD"/>
    <property type="match status" value="2"/>
</dbReference>
<dbReference type="EMBL" id="JAVXUP010000148">
    <property type="protein sequence ID" value="KAK3036401.1"/>
    <property type="molecule type" value="Genomic_DNA"/>
</dbReference>
<dbReference type="InterPro" id="IPR044450">
    <property type="entry name" value="AtDRB-like_DSRM_1"/>
</dbReference>
<feature type="region of interest" description="Disordered" evidence="4">
    <location>
        <begin position="23"/>
        <end position="45"/>
    </location>
</feature>
<keyword evidence="1" id="KW-0677">Repeat</keyword>
<feature type="domain" description="DRBM" evidence="5">
    <location>
        <begin position="135"/>
        <end position="203"/>
    </location>
</feature>
<keyword evidence="2 3" id="KW-0694">RNA-binding</keyword>
<dbReference type="InterPro" id="IPR044451">
    <property type="entry name" value="AtDRB-like_DSRM_2"/>
</dbReference>
<evidence type="ECO:0000259" key="5">
    <source>
        <dbReference type="PROSITE" id="PS50137"/>
    </source>
</evidence>
<dbReference type="SUPFAM" id="SSF54768">
    <property type="entry name" value="dsRNA-binding domain-like"/>
    <property type="match status" value="2"/>
</dbReference>
<evidence type="ECO:0000256" key="4">
    <source>
        <dbReference type="SAM" id="MobiDB-lite"/>
    </source>
</evidence>
<protein>
    <recommendedName>
        <fullName evidence="5">DRBM domain-containing protein</fullName>
    </recommendedName>
</protein>
<dbReference type="PANTHER" id="PTHR46031">
    <property type="match status" value="1"/>
</dbReference>
<dbReference type="Pfam" id="PF00035">
    <property type="entry name" value="dsrm"/>
    <property type="match status" value="2"/>
</dbReference>
<dbReference type="PANTHER" id="PTHR46031:SF29">
    <property type="entry name" value="DRBM DOMAIN-CONTAINING PROTEIN"/>
    <property type="match status" value="1"/>
</dbReference>